<accession>A0A151ISB9</accession>
<dbReference type="GO" id="GO:0005524">
    <property type="term" value="F:ATP binding"/>
    <property type="evidence" value="ECO:0007669"/>
    <property type="project" value="InterPro"/>
</dbReference>
<evidence type="ECO:0000256" key="3">
    <source>
        <dbReference type="ARBA" id="ARBA00022777"/>
    </source>
</evidence>
<dbReference type="PANTHER" id="PTHR23359">
    <property type="entry name" value="NUCLEOTIDE KINASE"/>
    <property type="match status" value="1"/>
</dbReference>
<comment type="similarity">
    <text evidence="4">Belongs to the adenylate kinase family.</text>
</comment>
<dbReference type="STRING" id="471704.A0A151ISB9"/>
<dbReference type="CDD" id="cd01428">
    <property type="entry name" value="ADK"/>
    <property type="match status" value="1"/>
</dbReference>
<dbReference type="GO" id="GO:0006139">
    <property type="term" value="P:nucleobase-containing compound metabolic process"/>
    <property type="evidence" value="ECO:0007669"/>
    <property type="project" value="InterPro"/>
</dbReference>
<dbReference type="Gene3D" id="3.40.50.300">
    <property type="entry name" value="P-loop containing nucleotide triphosphate hydrolases"/>
    <property type="match status" value="1"/>
</dbReference>
<protein>
    <submittedName>
        <fullName evidence="5">GTP:AMP phosphotransferase, mitochondrial</fullName>
    </submittedName>
</protein>
<dbReference type="InterPro" id="IPR027417">
    <property type="entry name" value="P-loop_NTPase"/>
</dbReference>
<evidence type="ECO:0000313" key="6">
    <source>
        <dbReference type="Proteomes" id="UP000078492"/>
    </source>
</evidence>
<dbReference type="Pfam" id="PF00406">
    <property type="entry name" value="ADK"/>
    <property type="match status" value="1"/>
</dbReference>
<name>A0A151ISB9_9HYME</name>
<keyword evidence="3 4" id="KW-0418">Kinase</keyword>
<dbReference type="InterPro" id="IPR000850">
    <property type="entry name" value="Adenylat/UMP-CMP_kin"/>
</dbReference>
<dbReference type="AlphaFoldDB" id="A0A151ISB9"/>
<dbReference type="Proteomes" id="UP000078492">
    <property type="component" value="Unassembled WGS sequence"/>
</dbReference>
<dbReference type="EMBL" id="KQ981090">
    <property type="protein sequence ID" value="KYN09570.1"/>
    <property type="molecule type" value="Genomic_DNA"/>
</dbReference>
<evidence type="ECO:0000256" key="1">
    <source>
        <dbReference type="ARBA" id="ARBA00022679"/>
    </source>
</evidence>
<organism evidence="5 6">
    <name type="scientific">Trachymyrmex cornetzi</name>
    <dbReference type="NCBI Taxonomy" id="471704"/>
    <lineage>
        <taxon>Eukaryota</taxon>
        <taxon>Metazoa</taxon>
        <taxon>Ecdysozoa</taxon>
        <taxon>Arthropoda</taxon>
        <taxon>Hexapoda</taxon>
        <taxon>Insecta</taxon>
        <taxon>Pterygota</taxon>
        <taxon>Neoptera</taxon>
        <taxon>Endopterygota</taxon>
        <taxon>Hymenoptera</taxon>
        <taxon>Apocrita</taxon>
        <taxon>Aculeata</taxon>
        <taxon>Formicoidea</taxon>
        <taxon>Formicidae</taxon>
        <taxon>Myrmicinae</taxon>
        <taxon>Trachymyrmex</taxon>
    </lineage>
</organism>
<evidence type="ECO:0000313" key="5">
    <source>
        <dbReference type="EMBL" id="KYN09570.1"/>
    </source>
</evidence>
<proteinExistence type="inferred from homology"/>
<keyword evidence="2" id="KW-0547">Nucleotide-binding</keyword>
<dbReference type="PRINTS" id="PR00094">
    <property type="entry name" value="ADENYLTKNASE"/>
</dbReference>
<evidence type="ECO:0000256" key="2">
    <source>
        <dbReference type="ARBA" id="ARBA00022741"/>
    </source>
</evidence>
<reference evidence="5 6" key="1">
    <citation type="submission" date="2015-09" db="EMBL/GenBank/DDBJ databases">
        <title>Trachymyrmex cornetzi WGS genome.</title>
        <authorList>
            <person name="Nygaard S."/>
            <person name="Hu H."/>
            <person name="Boomsma J."/>
            <person name="Zhang G."/>
        </authorList>
    </citation>
    <scope>NUCLEOTIDE SEQUENCE [LARGE SCALE GENOMIC DNA]</scope>
    <source>
        <strain evidence="5">Tcor2-1</strain>
        <tissue evidence="5">Whole body</tissue>
    </source>
</reference>
<evidence type="ECO:0000256" key="4">
    <source>
        <dbReference type="RuleBase" id="RU003330"/>
    </source>
</evidence>
<dbReference type="SUPFAM" id="SSF52540">
    <property type="entry name" value="P-loop containing nucleoside triphosphate hydrolases"/>
    <property type="match status" value="1"/>
</dbReference>
<keyword evidence="6" id="KW-1185">Reference proteome</keyword>
<gene>
    <name evidence="5" type="ORF">ALC57_18321</name>
</gene>
<dbReference type="GO" id="GO:0019205">
    <property type="term" value="F:nucleobase-containing compound kinase activity"/>
    <property type="evidence" value="ECO:0007669"/>
    <property type="project" value="InterPro"/>
</dbReference>
<sequence length="153" mass="16657">MVAITTCHAAAATAVILGAPASGKGTVSSRIVQQFGVSHISSVDRLRFHVSAGTGKEIKKYIARGSFVPDDTMISFIDDEIGSMADRNWLLDGFSRTLSQAKRLQRLHSSINLMLNLVVPGKDDVTGKSRKDEKPEVVQKKLQDYATKTELVL</sequence>
<keyword evidence="1 4" id="KW-0808">Transferase</keyword>